<dbReference type="AlphaFoldDB" id="A0A4Z2HUM0"/>
<feature type="region of interest" description="Disordered" evidence="1">
    <location>
        <begin position="56"/>
        <end position="81"/>
    </location>
</feature>
<name>A0A4Z2HUM0_9TELE</name>
<reference evidence="2 3" key="1">
    <citation type="submission" date="2019-03" db="EMBL/GenBank/DDBJ databases">
        <title>First draft genome of Liparis tanakae, snailfish: a comprehensive survey of snailfish specific genes.</title>
        <authorList>
            <person name="Kim W."/>
            <person name="Song I."/>
            <person name="Jeong J.-H."/>
            <person name="Kim D."/>
            <person name="Kim S."/>
            <person name="Ryu S."/>
            <person name="Song J.Y."/>
            <person name="Lee S.K."/>
        </authorList>
    </citation>
    <scope>NUCLEOTIDE SEQUENCE [LARGE SCALE GENOMIC DNA]</scope>
    <source>
        <tissue evidence="2">Muscle</tissue>
    </source>
</reference>
<comment type="caution">
    <text evidence="2">The sequence shown here is derived from an EMBL/GenBank/DDBJ whole genome shotgun (WGS) entry which is preliminary data.</text>
</comment>
<protein>
    <submittedName>
        <fullName evidence="2">Uncharacterized protein</fullName>
    </submittedName>
</protein>
<organism evidence="2 3">
    <name type="scientific">Liparis tanakae</name>
    <name type="common">Tanaka's snailfish</name>
    <dbReference type="NCBI Taxonomy" id="230148"/>
    <lineage>
        <taxon>Eukaryota</taxon>
        <taxon>Metazoa</taxon>
        <taxon>Chordata</taxon>
        <taxon>Craniata</taxon>
        <taxon>Vertebrata</taxon>
        <taxon>Euteleostomi</taxon>
        <taxon>Actinopterygii</taxon>
        <taxon>Neopterygii</taxon>
        <taxon>Teleostei</taxon>
        <taxon>Neoteleostei</taxon>
        <taxon>Acanthomorphata</taxon>
        <taxon>Eupercaria</taxon>
        <taxon>Perciformes</taxon>
        <taxon>Cottioidei</taxon>
        <taxon>Cottales</taxon>
        <taxon>Liparidae</taxon>
        <taxon>Liparis</taxon>
    </lineage>
</organism>
<accession>A0A4Z2HUM0</accession>
<dbReference type="EMBL" id="SRLO01000177">
    <property type="protein sequence ID" value="TNN69330.1"/>
    <property type="molecule type" value="Genomic_DNA"/>
</dbReference>
<evidence type="ECO:0000313" key="3">
    <source>
        <dbReference type="Proteomes" id="UP000314294"/>
    </source>
</evidence>
<evidence type="ECO:0000313" key="2">
    <source>
        <dbReference type="EMBL" id="TNN69330.1"/>
    </source>
</evidence>
<proteinExistence type="predicted"/>
<evidence type="ECO:0000256" key="1">
    <source>
        <dbReference type="SAM" id="MobiDB-lite"/>
    </source>
</evidence>
<sequence>MVAPCKRTGRPHAHYSARAANGGKSEENSDPRLFPAALMLLASRGGNLSEPVSVERLDNADKDGDSRGRLSPASVRRHFLL</sequence>
<feature type="region of interest" description="Disordered" evidence="1">
    <location>
        <begin position="1"/>
        <end position="30"/>
    </location>
</feature>
<keyword evidence="3" id="KW-1185">Reference proteome</keyword>
<dbReference type="Proteomes" id="UP000314294">
    <property type="component" value="Unassembled WGS sequence"/>
</dbReference>
<gene>
    <name evidence="2" type="ORF">EYF80_020481</name>
</gene>
<feature type="compositionally biased region" description="Basic and acidic residues" evidence="1">
    <location>
        <begin position="56"/>
        <end position="68"/>
    </location>
</feature>